<dbReference type="Proteomes" id="UP001162501">
    <property type="component" value="Chromosome 25"/>
</dbReference>
<name>A0AC59Z6G4_RANTA</name>
<reference evidence="1" key="2">
    <citation type="submission" date="2025-03" db="EMBL/GenBank/DDBJ databases">
        <authorList>
            <consortium name="ELIXIR-Norway"/>
            <consortium name="Elixir Norway"/>
        </authorList>
    </citation>
    <scope>NUCLEOTIDE SEQUENCE</scope>
</reference>
<dbReference type="EMBL" id="OX596109">
    <property type="protein sequence ID" value="CAN0268776.1"/>
    <property type="molecule type" value="Genomic_DNA"/>
</dbReference>
<protein>
    <submittedName>
        <fullName evidence="1">Uncharacterized protein</fullName>
    </submittedName>
</protein>
<sequence>MVILSQPARATRGQVVKNDCGHVGKPESHSNPDVCRHSVGSVSLEKPDINMQMLHCPWRFTEEEAQAHVDLEEALCRGLALCPPFLRPKVARAAASCSQEQGCGSTPSPSPSPAPCPSSSPEPPWLAPAPHAQLWGPGVTGSSGPARRALQAQGGVCPHGTFSLGTLRPDTCAHLALGCTRRPGTPEGRAGRKSLGHTADLTGAGTGTEPTPFVPSGTTSARSEGAQTSRPDTARASGKQDEVNSTESRTVGLPRWLGQQRIRLQRGRPRLGKIP</sequence>
<accession>A0AC59Z6G4</accession>
<organism evidence="1 2">
    <name type="scientific">Rangifer tarandus platyrhynchus</name>
    <name type="common">Svalbard reindeer</name>
    <dbReference type="NCBI Taxonomy" id="3082113"/>
    <lineage>
        <taxon>Eukaryota</taxon>
        <taxon>Metazoa</taxon>
        <taxon>Chordata</taxon>
        <taxon>Craniata</taxon>
        <taxon>Vertebrata</taxon>
        <taxon>Euteleostomi</taxon>
        <taxon>Mammalia</taxon>
        <taxon>Eutheria</taxon>
        <taxon>Laurasiatheria</taxon>
        <taxon>Artiodactyla</taxon>
        <taxon>Ruminantia</taxon>
        <taxon>Pecora</taxon>
        <taxon>Cervidae</taxon>
        <taxon>Odocoileinae</taxon>
        <taxon>Rangifer</taxon>
    </lineage>
</organism>
<gene>
    <name evidence="1" type="ORF">MRATA1EN22A_LOCUS14635</name>
</gene>
<reference evidence="1" key="1">
    <citation type="submission" date="2023-05" db="EMBL/GenBank/DDBJ databases">
        <authorList>
            <consortium name="ELIXIR-Norway"/>
        </authorList>
    </citation>
    <scope>NUCLEOTIDE SEQUENCE</scope>
</reference>
<evidence type="ECO:0000313" key="2">
    <source>
        <dbReference type="Proteomes" id="UP001162501"/>
    </source>
</evidence>
<evidence type="ECO:0000313" key="1">
    <source>
        <dbReference type="EMBL" id="CAN0268776.1"/>
    </source>
</evidence>
<proteinExistence type="predicted"/>